<evidence type="ECO:0000313" key="3">
    <source>
        <dbReference type="Proteomes" id="UP000184339"/>
    </source>
</evidence>
<dbReference type="OrthoDB" id="8552614at2"/>
<dbReference type="NCBIfam" id="TIGR03696">
    <property type="entry name" value="Rhs_assc_core"/>
    <property type="match status" value="1"/>
</dbReference>
<feature type="region of interest" description="Disordered" evidence="1">
    <location>
        <begin position="428"/>
        <end position="484"/>
    </location>
</feature>
<dbReference type="RefSeq" id="WP_072784541.1">
    <property type="nucleotide sequence ID" value="NZ_FRCX01000004.1"/>
</dbReference>
<dbReference type="PANTHER" id="PTHR32305:SF15">
    <property type="entry name" value="PROTEIN RHSA-RELATED"/>
    <property type="match status" value="1"/>
</dbReference>
<dbReference type="Gene3D" id="2.180.10.10">
    <property type="entry name" value="RHS repeat-associated core"/>
    <property type="match status" value="1"/>
</dbReference>
<dbReference type="Proteomes" id="UP000184339">
    <property type="component" value="Unassembled WGS sequence"/>
</dbReference>
<gene>
    <name evidence="2" type="ORF">SAMN05192549_104502</name>
</gene>
<organism evidence="2 3">
    <name type="scientific">Duganella sacchari</name>
    <dbReference type="NCBI Taxonomy" id="551987"/>
    <lineage>
        <taxon>Bacteria</taxon>
        <taxon>Pseudomonadati</taxon>
        <taxon>Pseudomonadota</taxon>
        <taxon>Betaproteobacteria</taxon>
        <taxon>Burkholderiales</taxon>
        <taxon>Oxalobacteraceae</taxon>
        <taxon>Telluria group</taxon>
        <taxon>Duganella</taxon>
    </lineage>
</organism>
<dbReference type="STRING" id="551987.SAMN05192549_104502"/>
<protein>
    <submittedName>
        <fullName evidence="2">RHS repeat-associated core domain-containing protein</fullName>
    </submittedName>
</protein>
<accession>A0A1M7P8H1</accession>
<evidence type="ECO:0000256" key="1">
    <source>
        <dbReference type="SAM" id="MobiDB-lite"/>
    </source>
</evidence>
<dbReference type="InterPro" id="IPR022385">
    <property type="entry name" value="Rhs_assc_core"/>
</dbReference>
<sequence length="657" mass="71952">MHTYDSYGRPDTTTQTLTGGAYISQVVYDDWGRAVAQKYTGAGKTKQFDLRYNKNDYLSAVERGGLKLWSVSKQDAANRPTELALGNGLTQVLGYDPGSGRLTSDQVKTAASALRLDQSYAYDGLGSVVMRTQYWDTHGFMEGFTYDGLNRLETSKIGEATQTFKYNANGSLRSKTGIGSGDYVYPQALEQRPHAVSSIPGYASFKYDDNGNLTSAGSQSIEWTSFDMPRLIKKGDYSSSFVYGSEYQRVRQDRGDGLSIVYAGAQEVELQNGTVSKVRTYWPQGIGFEVDVADKPVQLVWTHKDRLGSPVALTGDDGQIIEQLAYDAWGKRRSAVDNTTPDTVDGVTDHRGFTDHEMLDQLDLVHMNGRVYDPYTAKFLSGDPLVQDPMNGQSYNRYSYVLNNPTNLTDPTGFQAFDPNLPCGGRSPCQSDNYYDPNSINSPKPKNGEKSTVPPPNSVNKGSDPKNKGNSANKNEIEKTDPNIPTVVIKGEKQHNVAIVFGGKSPGNPFGHVALAIEGQGITSFGTGTAPRSSLTDYLNKQSKYRSTTVYIMKRTNSQIEKISDSLRSMENVPLPDVINHPDQAYDTCASRCNEALSKGGLFEPRDPIGSFLFGTRSNMPTSTADIGRENASEIVRIPQGQTAPSSLSIFNPAKDD</sequence>
<dbReference type="EMBL" id="FRCX01000004">
    <property type="protein sequence ID" value="SHN12938.1"/>
    <property type="molecule type" value="Genomic_DNA"/>
</dbReference>
<reference evidence="3" key="1">
    <citation type="submission" date="2016-11" db="EMBL/GenBank/DDBJ databases">
        <authorList>
            <person name="Varghese N."/>
            <person name="Submissions S."/>
        </authorList>
    </citation>
    <scope>NUCLEOTIDE SEQUENCE [LARGE SCALE GENOMIC DNA]</scope>
    <source>
        <strain evidence="3">Sac-22</strain>
    </source>
</reference>
<dbReference type="PANTHER" id="PTHR32305">
    <property type="match status" value="1"/>
</dbReference>
<evidence type="ECO:0000313" key="2">
    <source>
        <dbReference type="EMBL" id="SHN12938.1"/>
    </source>
</evidence>
<name>A0A1M7P8H1_9BURK</name>
<dbReference type="AlphaFoldDB" id="A0A1M7P8H1"/>
<proteinExistence type="predicted"/>
<dbReference type="InterPro" id="IPR050708">
    <property type="entry name" value="T6SS_VgrG/RHS"/>
</dbReference>
<keyword evidence="3" id="KW-1185">Reference proteome</keyword>
<feature type="compositionally biased region" description="Polar residues" evidence="1">
    <location>
        <begin position="428"/>
        <end position="444"/>
    </location>
</feature>